<name>A0A2I2M7P0_9FLAO</name>
<dbReference type="InterPro" id="IPR036034">
    <property type="entry name" value="PDZ_sf"/>
</dbReference>
<dbReference type="Pfam" id="PF13365">
    <property type="entry name" value="Trypsin_2"/>
    <property type="match status" value="1"/>
</dbReference>
<proteinExistence type="predicted"/>
<gene>
    <name evidence="4" type="ORF">TNO010_210045</name>
</gene>
<dbReference type="AlphaFoldDB" id="A0A2I2M7P0"/>
<reference evidence="4 5" key="1">
    <citation type="submission" date="2017-11" db="EMBL/GenBank/DDBJ databases">
        <authorList>
            <person name="Duchaud E."/>
        </authorList>
    </citation>
    <scope>NUCLEOTIDE SEQUENCE [LARGE SCALE GENOMIC DNA]</scope>
    <source>
        <strain evidence="4 5">TNO010</strain>
    </source>
</reference>
<dbReference type="Gene3D" id="2.40.10.120">
    <property type="match status" value="1"/>
</dbReference>
<dbReference type="PANTHER" id="PTHR43343">
    <property type="entry name" value="PEPTIDASE S12"/>
    <property type="match status" value="1"/>
</dbReference>
<dbReference type="GO" id="GO:0006508">
    <property type="term" value="P:proteolysis"/>
    <property type="evidence" value="ECO:0007669"/>
    <property type="project" value="UniProtKB-KW"/>
</dbReference>
<dbReference type="RefSeq" id="WP_172505201.1">
    <property type="nucleotide sequence ID" value="NZ_OENE01000014.1"/>
</dbReference>
<sequence length="462" mass="49517">MIKTLKTLGIAVIGGVITLAGYKIVLEQQLINSAENKIENQGDTLQTTPVNYMPTVVNSIAAPTDFTQAASKTVHAVVHVKNTAVRTQRNPYAQLFGRNETQKYQQVGTGSGVIISPDGYIITNNHVIAGATDIEITLNNRKKLKAVLIGADKSNDIALLKVETDEALPNLAFGNSDNAKVGEWVLAVGNPYNLTSTVTAGIISAKGRDLDGNKNIEAFIQTDAAVNPGNSGGALVNTRGELIGINTAISSKTGSFIGYSFAVPSNIAKKVVDDLLEFGIVQQAILGISIDATVKDIEGVKIGAITNNSEAKKAGLQQGDIITKVNAVKIAKFSDLKGQLTAKRPGEYVSVTVLRNDKVLTKNVKLGKKDTFTSLSFGVQLKDLTSEEKKKYKLKSGAKITRTNNKGFQYYKVGEGYILTKINGKEVQGASQAVSILDTYTGEAQMYLELLSPSGKIERYRF</sequence>
<dbReference type="SMART" id="SM00228">
    <property type="entry name" value="PDZ"/>
    <property type="match status" value="1"/>
</dbReference>
<dbReference type="Gene3D" id="2.30.42.10">
    <property type="match status" value="1"/>
</dbReference>
<dbReference type="PANTHER" id="PTHR43343:SF3">
    <property type="entry name" value="PROTEASE DO-LIKE 8, CHLOROPLASTIC"/>
    <property type="match status" value="1"/>
</dbReference>
<evidence type="ECO:0000256" key="2">
    <source>
        <dbReference type="ARBA" id="ARBA00022801"/>
    </source>
</evidence>
<feature type="domain" description="PDZ" evidence="3">
    <location>
        <begin position="275"/>
        <end position="357"/>
    </location>
</feature>
<evidence type="ECO:0000313" key="4">
    <source>
        <dbReference type="EMBL" id="SOU88552.1"/>
    </source>
</evidence>
<dbReference type="InterPro" id="IPR001478">
    <property type="entry name" value="PDZ"/>
</dbReference>
<accession>A0A2I2M7P0</accession>
<evidence type="ECO:0000256" key="1">
    <source>
        <dbReference type="ARBA" id="ARBA00022670"/>
    </source>
</evidence>
<dbReference type="InterPro" id="IPR009003">
    <property type="entry name" value="Peptidase_S1_PA"/>
</dbReference>
<keyword evidence="2" id="KW-0378">Hydrolase</keyword>
<dbReference type="PROSITE" id="PS50106">
    <property type="entry name" value="PDZ"/>
    <property type="match status" value="1"/>
</dbReference>
<keyword evidence="1 4" id="KW-0645">Protease</keyword>
<dbReference type="PRINTS" id="PR00834">
    <property type="entry name" value="PROTEASES2C"/>
</dbReference>
<dbReference type="EMBL" id="OENE01000014">
    <property type="protein sequence ID" value="SOU88552.1"/>
    <property type="molecule type" value="Genomic_DNA"/>
</dbReference>
<dbReference type="Proteomes" id="UP000490060">
    <property type="component" value="Unassembled WGS sequence"/>
</dbReference>
<dbReference type="SUPFAM" id="SSF50494">
    <property type="entry name" value="Trypsin-like serine proteases"/>
    <property type="match status" value="1"/>
</dbReference>
<dbReference type="Pfam" id="PF13180">
    <property type="entry name" value="PDZ_2"/>
    <property type="match status" value="1"/>
</dbReference>
<dbReference type="GO" id="GO:0004252">
    <property type="term" value="F:serine-type endopeptidase activity"/>
    <property type="evidence" value="ECO:0007669"/>
    <property type="project" value="InterPro"/>
</dbReference>
<dbReference type="InterPro" id="IPR001940">
    <property type="entry name" value="Peptidase_S1C"/>
</dbReference>
<dbReference type="SUPFAM" id="SSF50156">
    <property type="entry name" value="PDZ domain-like"/>
    <property type="match status" value="1"/>
</dbReference>
<organism evidence="4 5">
    <name type="scientific">Tenacibaculum finnmarkense genomovar ulcerans</name>
    <dbReference type="NCBI Taxonomy" id="2781388"/>
    <lineage>
        <taxon>Bacteria</taxon>
        <taxon>Pseudomonadati</taxon>
        <taxon>Bacteroidota</taxon>
        <taxon>Flavobacteriia</taxon>
        <taxon>Flavobacteriales</taxon>
        <taxon>Flavobacteriaceae</taxon>
        <taxon>Tenacibaculum</taxon>
        <taxon>Tenacibaculum finnmarkense</taxon>
    </lineage>
</organism>
<dbReference type="InterPro" id="IPR051201">
    <property type="entry name" value="Chloro_Bact_Ser_Proteases"/>
</dbReference>
<protein>
    <submittedName>
        <fullName evidence="4">Serine protease</fullName>
    </submittedName>
</protein>
<evidence type="ECO:0000259" key="3">
    <source>
        <dbReference type="PROSITE" id="PS50106"/>
    </source>
</evidence>
<evidence type="ECO:0000313" key="5">
    <source>
        <dbReference type="Proteomes" id="UP000490060"/>
    </source>
</evidence>